<dbReference type="Gene3D" id="2.40.10.220">
    <property type="entry name" value="predicted glycosyltransferase like domains"/>
    <property type="match status" value="1"/>
</dbReference>
<evidence type="ECO:0000259" key="1">
    <source>
        <dbReference type="Pfam" id="PF07238"/>
    </source>
</evidence>
<dbReference type="STRING" id="889378.Spiaf_0801"/>
<dbReference type="PATRIC" id="fig|889378.3.peg.805"/>
<dbReference type="GO" id="GO:0035438">
    <property type="term" value="F:cyclic-di-GMP binding"/>
    <property type="evidence" value="ECO:0007669"/>
    <property type="project" value="InterPro"/>
</dbReference>
<dbReference type="eggNOG" id="ENOG503483E">
    <property type="taxonomic scope" value="Bacteria"/>
</dbReference>
<dbReference type="KEGG" id="sfc:Spiaf_0801"/>
<dbReference type="HOGENOM" id="CLU_063055_0_0_12"/>
<dbReference type="Pfam" id="PF07238">
    <property type="entry name" value="PilZ"/>
    <property type="match status" value="1"/>
</dbReference>
<organism evidence="2 3">
    <name type="scientific">Spirochaeta africana (strain ATCC 700263 / DSM 8902 / Z-7692)</name>
    <dbReference type="NCBI Taxonomy" id="889378"/>
    <lineage>
        <taxon>Bacteria</taxon>
        <taxon>Pseudomonadati</taxon>
        <taxon>Spirochaetota</taxon>
        <taxon>Spirochaetia</taxon>
        <taxon>Spirochaetales</taxon>
        <taxon>Spirochaetaceae</taxon>
        <taxon>Spirochaeta</taxon>
    </lineage>
</organism>
<proteinExistence type="predicted"/>
<feature type="domain" description="PilZ" evidence="1">
    <location>
        <begin position="234"/>
        <end position="315"/>
    </location>
</feature>
<keyword evidence="3" id="KW-1185">Reference proteome</keyword>
<dbReference type="OrthoDB" id="356259at2"/>
<dbReference type="InterPro" id="IPR009875">
    <property type="entry name" value="PilZ_domain"/>
</dbReference>
<evidence type="ECO:0000313" key="2">
    <source>
        <dbReference type="EMBL" id="AFG36895.1"/>
    </source>
</evidence>
<protein>
    <submittedName>
        <fullName evidence="2">PilZ domain-containing protein</fullName>
    </submittedName>
</protein>
<dbReference type="RefSeq" id="WP_014454892.1">
    <property type="nucleotide sequence ID" value="NC_017098.1"/>
</dbReference>
<dbReference type="AlphaFoldDB" id="H9UHA2"/>
<dbReference type="SUPFAM" id="SSF141371">
    <property type="entry name" value="PilZ domain-like"/>
    <property type="match status" value="1"/>
</dbReference>
<dbReference type="Proteomes" id="UP000007383">
    <property type="component" value="Chromosome"/>
</dbReference>
<sequence length="328" mass="37648">MARKIGVFARMRFRREAHHRKLNDNEADALLFLAERYQLPLPERLLNDLDFLMTHAERMHVRIRRNSKENPTAESYMHHIYEAVRKLQAAHNDSVVGYTSSREFGTGMAVRLRIEKGLVAQSIITANTDSAFGVKIPRDRQGHQIRLRKGSKIYLQAIGDEGRLYQFASTVVGYNTVRGIATMFLNHSNSLRMVSKRKAPRRYYDKPAYYYPIIIEQLAIPGKKEPQKKARVLDHRRYIGKIEDVSAGGCCIRCRAPLKQDTLLKAEFDTPTGEHIQVYGKVVGVRPSRIGGSRMHVQFTRLSRHHLNTIDAFVLGFGEYREGRTSRA</sequence>
<evidence type="ECO:0000313" key="3">
    <source>
        <dbReference type="Proteomes" id="UP000007383"/>
    </source>
</evidence>
<name>H9UHA2_SPIAZ</name>
<accession>H9UHA2</accession>
<dbReference type="EMBL" id="CP003282">
    <property type="protein sequence ID" value="AFG36895.1"/>
    <property type="molecule type" value="Genomic_DNA"/>
</dbReference>
<reference evidence="3" key="1">
    <citation type="journal article" date="2013" name="Stand. Genomic Sci.">
        <title>Complete genome sequence of the halophilic bacterium Spirochaeta africana type strain (Z-7692(T)) from the alkaline Lake Magadi in the East African Rift.</title>
        <authorList>
            <person name="Liolos K."/>
            <person name="Abt B."/>
            <person name="Scheuner C."/>
            <person name="Teshima H."/>
            <person name="Held B."/>
            <person name="Lapidus A."/>
            <person name="Nolan M."/>
            <person name="Lucas S."/>
            <person name="Deshpande S."/>
            <person name="Cheng J.F."/>
            <person name="Tapia R."/>
            <person name="Goodwin L.A."/>
            <person name="Pitluck S."/>
            <person name="Pagani I."/>
            <person name="Ivanova N."/>
            <person name="Mavromatis K."/>
            <person name="Mikhailova N."/>
            <person name="Huntemann M."/>
            <person name="Pati A."/>
            <person name="Chen A."/>
            <person name="Palaniappan K."/>
            <person name="Land M."/>
            <person name="Rohde M."/>
            <person name="Tindall B.J."/>
            <person name="Detter J.C."/>
            <person name="Goker M."/>
            <person name="Bristow J."/>
            <person name="Eisen J.A."/>
            <person name="Markowitz V."/>
            <person name="Hugenholtz P."/>
            <person name="Woyke T."/>
            <person name="Klenk H.P."/>
            <person name="Kyrpides N.C."/>
        </authorList>
    </citation>
    <scope>NUCLEOTIDE SEQUENCE</scope>
    <source>
        <strain evidence="3">ATCC 700263 / DSM 8902 / Z-7692</strain>
    </source>
</reference>
<gene>
    <name evidence="2" type="ordered locus">Spiaf_0801</name>
</gene>